<feature type="repeat" description="WD" evidence="3">
    <location>
        <begin position="145"/>
        <end position="187"/>
    </location>
</feature>
<dbReference type="PANTHER" id="PTHR22874:SF8">
    <property type="entry name" value="TRANSDUCIN FAMILY PROTEIN _ WD-40 REPEAT FAMILY PROTEIN"/>
    <property type="match status" value="1"/>
</dbReference>
<keyword evidence="1 3" id="KW-0853">WD repeat</keyword>
<dbReference type="InterPro" id="IPR036322">
    <property type="entry name" value="WD40_repeat_dom_sf"/>
</dbReference>
<dbReference type="InterPro" id="IPR015943">
    <property type="entry name" value="WD40/YVTN_repeat-like_dom_sf"/>
</dbReference>
<keyword evidence="2" id="KW-0677">Repeat</keyword>
<dbReference type="GO" id="GO:0000045">
    <property type="term" value="P:autophagosome assembly"/>
    <property type="evidence" value="ECO:0007669"/>
    <property type="project" value="TreeGrafter"/>
</dbReference>
<evidence type="ECO:0000313" key="5">
    <source>
        <dbReference type="EMBL" id="VFU27131.1"/>
    </source>
</evidence>
<dbReference type="GO" id="GO:0080008">
    <property type="term" value="C:Cul4-RING E3 ubiquitin ligase complex"/>
    <property type="evidence" value="ECO:0007669"/>
    <property type="project" value="TreeGrafter"/>
</dbReference>
<protein>
    <submittedName>
        <fullName evidence="5">Uncharacterized protein</fullName>
    </submittedName>
</protein>
<dbReference type="FunFam" id="2.130.10.10:FF:000476">
    <property type="entry name" value="Activating molecule in BECN1-regulated autophagy protein"/>
    <property type="match status" value="1"/>
</dbReference>
<dbReference type="Gene3D" id="2.130.10.10">
    <property type="entry name" value="YVTN repeat-like/Quinoprotein amine dehydrogenase"/>
    <property type="match status" value="1"/>
</dbReference>
<organism evidence="5">
    <name type="scientific">Salix viminalis</name>
    <name type="common">Common osier</name>
    <name type="synonym">Basket willow</name>
    <dbReference type="NCBI Taxonomy" id="40686"/>
    <lineage>
        <taxon>Eukaryota</taxon>
        <taxon>Viridiplantae</taxon>
        <taxon>Streptophyta</taxon>
        <taxon>Embryophyta</taxon>
        <taxon>Tracheophyta</taxon>
        <taxon>Spermatophyta</taxon>
        <taxon>Magnoliopsida</taxon>
        <taxon>eudicotyledons</taxon>
        <taxon>Gunneridae</taxon>
        <taxon>Pentapetalae</taxon>
        <taxon>rosids</taxon>
        <taxon>fabids</taxon>
        <taxon>Malpighiales</taxon>
        <taxon>Salicaceae</taxon>
        <taxon>Saliceae</taxon>
        <taxon>Salix</taxon>
    </lineage>
</organism>
<evidence type="ECO:0000256" key="2">
    <source>
        <dbReference type="ARBA" id="ARBA00022737"/>
    </source>
</evidence>
<evidence type="ECO:0000256" key="3">
    <source>
        <dbReference type="PROSITE-ProRule" id="PRU00221"/>
    </source>
</evidence>
<dbReference type="SMART" id="SM00320">
    <property type="entry name" value="WD40"/>
    <property type="match status" value="3"/>
</dbReference>
<reference evidence="5" key="1">
    <citation type="submission" date="2019-03" db="EMBL/GenBank/DDBJ databases">
        <authorList>
            <person name="Mank J."/>
            <person name="Almeida P."/>
        </authorList>
    </citation>
    <scope>NUCLEOTIDE SEQUENCE</scope>
    <source>
        <strain evidence="5">78183</strain>
    </source>
</reference>
<dbReference type="Pfam" id="PF00400">
    <property type="entry name" value="WD40"/>
    <property type="match status" value="3"/>
</dbReference>
<dbReference type="GO" id="GO:0000423">
    <property type="term" value="P:mitophagy"/>
    <property type="evidence" value="ECO:0007669"/>
    <property type="project" value="TreeGrafter"/>
</dbReference>
<proteinExistence type="predicted"/>
<feature type="region of interest" description="Disordered" evidence="4">
    <location>
        <begin position="52"/>
        <end position="77"/>
    </location>
</feature>
<accession>A0A6N2KVA3</accession>
<dbReference type="PROSITE" id="PS50082">
    <property type="entry name" value="WD_REPEATS_2"/>
    <property type="match status" value="1"/>
</dbReference>
<gene>
    <name evidence="5" type="ORF">SVIM_LOCUS79073</name>
</gene>
<dbReference type="GO" id="GO:1990756">
    <property type="term" value="F:ubiquitin-like ligase-substrate adaptor activity"/>
    <property type="evidence" value="ECO:0007669"/>
    <property type="project" value="TreeGrafter"/>
</dbReference>
<evidence type="ECO:0000256" key="4">
    <source>
        <dbReference type="SAM" id="MobiDB-lite"/>
    </source>
</evidence>
<name>A0A6N2KVA3_SALVM</name>
<dbReference type="InterPro" id="IPR001680">
    <property type="entry name" value="WD40_rpt"/>
</dbReference>
<dbReference type="EMBL" id="CAADRP010000336">
    <property type="protein sequence ID" value="VFU27131.1"/>
    <property type="molecule type" value="Genomic_DNA"/>
</dbReference>
<dbReference type="PROSITE" id="PS00678">
    <property type="entry name" value="WD_REPEATS_1"/>
    <property type="match status" value="1"/>
</dbReference>
<evidence type="ECO:0000256" key="1">
    <source>
        <dbReference type="ARBA" id="ARBA00022574"/>
    </source>
</evidence>
<dbReference type="PANTHER" id="PTHR22874">
    <property type="entry name" value="ACTIVATING MOLECULE IN BECN1-REGULATED AUTOPHAGY PROTEIN 1"/>
    <property type="match status" value="1"/>
</dbReference>
<sequence length="258" mass="28853">MNLNCATKEMTGLSFPLDRNPLDSPASTNPLQSGRNAFCLLVRREICPRTKHTPKRRWGEASHWNSNSSSLPKTEPARDAKRGLISWVEAESLRHLTAEYCSLVPPPRSTIAAAFSPDGKTLASTHGDHTVKIIDCQTGNCLKVLMGHRRTPWVVRFHPLHPEILASGSLDYEVRLWNANTSECIGSRDFYRPIASIAFHAEGELLAVASGHKLYIWHYNKRGEASSPTIVLRTRRSLRAVHFHPHGAPFLLTAEIPR</sequence>
<dbReference type="AlphaFoldDB" id="A0A6N2KVA3"/>
<dbReference type="SUPFAM" id="SSF50978">
    <property type="entry name" value="WD40 repeat-like"/>
    <property type="match status" value="1"/>
</dbReference>
<dbReference type="InterPro" id="IPR052596">
    <property type="entry name" value="AMBRA1_autophagy"/>
</dbReference>
<dbReference type="InterPro" id="IPR019775">
    <property type="entry name" value="WD40_repeat_CS"/>
</dbReference>
<feature type="compositionally biased region" description="Polar residues" evidence="4">
    <location>
        <begin position="63"/>
        <end position="72"/>
    </location>
</feature>